<dbReference type="Gene3D" id="3.90.1280.10">
    <property type="entry name" value="HSP33 redox switch-like"/>
    <property type="match status" value="1"/>
</dbReference>
<dbReference type="PANTHER" id="PTHR30111">
    <property type="entry name" value="33 KDA CHAPERONIN"/>
    <property type="match status" value="1"/>
</dbReference>
<keyword evidence="2" id="KW-0862">Zinc</keyword>
<organism evidence="6 7">
    <name type="scientific">Sutterella massiliensis</name>
    <dbReference type="NCBI Taxonomy" id="1816689"/>
    <lineage>
        <taxon>Bacteria</taxon>
        <taxon>Pseudomonadati</taxon>
        <taxon>Pseudomonadota</taxon>
        <taxon>Betaproteobacteria</taxon>
        <taxon>Burkholderiales</taxon>
        <taxon>Sutterellaceae</taxon>
        <taxon>Sutterella</taxon>
    </lineage>
</organism>
<dbReference type="SUPFAM" id="SSF64397">
    <property type="entry name" value="Hsp33 domain"/>
    <property type="match status" value="1"/>
</dbReference>
<dbReference type="InterPro" id="IPR016153">
    <property type="entry name" value="Heat_shock_Hsp33_N"/>
</dbReference>
<protein>
    <submittedName>
        <fullName evidence="6">Hsp33 family molecular chaperone HslO</fullName>
    </submittedName>
</protein>
<evidence type="ECO:0000313" key="6">
    <source>
        <dbReference type="EMBL" id="MBM6703775.1"/>
    </source>
</evidence>
<dbReference type="InterPro" id="IPR023212">
    <property type="entry name" value="Hsp33_helix_hairpin_bin_dom_sf"/>
</dbReference>
<dbReference type="Gene3D" id="1.10.287.480">
    <property type="entry name" value="helix hairpin bin"/>
    <property type="match status" value="1"/>
</dbReference>
<dbReference type="InterPro" id="IPR000397">
    <property type="entry name" value="Heat_shock_Hsp33"/>
</dbReference>
<dbReference type="RefSeq" id="WP_205102247.1">
    <property type="nucleotide sequence ID" value="NZ_JACJJC010000005.1"/>
</dbReference>
<evidence type="ECO:0000256" key="2">
    <source>
        <dbReference type="ARBA" id="ARBA00022833"/>
    </source>
</evidence>
<evidence type="ECO:0000256" key="3">
    <source>
        <dbReference type="ARBA" id="ARBA00023157"/>
    </source>
</evidence>
<reference evidence="6 7" key="1">
    <citation type="journal article" date="2021" name="Sci. Rep.">
        <title>The distribution of antibiotic resistance genes in chicken gut microbiota commensals.</title>
        <authorList>
            <person name="Juricova H."/>
            <person name="Matiasovicova J."/>
            <person name="Kubasova T."/>
            <person name="Cejkova D."/>
            <person name="Rychlik I."/>
        </authorList>
    </citation>
    <scope>NUCLEOTIDE SEQUENCE [LARGE SCALE GENOMIC DNA]</scope>
    <source>
        <strain evidence="6 7">An829</strain>
    </source>
</reference>
<evidence type="ECO:0000256" key="4">
    <source>
        <dbReference type="ARBA" id="ARBA00023186"/>
    </source>
</evidence>
<evidence type="ECO:0000313" key="7">
    <source>
        <dbReference type="Proteomes" id="UP000715095"/>
    </source>
</evidence>
<dbReference type="Gene3D" id="3.55.30.10">
    <property type="entry name" value="Hsp33 domain"/>
    <property type="match status" value="1"/>
</dbReference>
<keyword evidence="4" id="KW-0143">Chaperone</keyword>
<dbReference type="PANTHER" id="PTHR30111:SF1">
    <property type="entry name" value="33 KDA CHAPERONIN"/>
    <property type="match status" value="1"/>
</dbReference>
<comment type="caution">
    <text evidence="6">The sequence shown here is derived from an EMBL/GenBank/DDBJ whole genome shotgun (WGS) entry which is preliminary data.</text>
</comment>
<keyword evidence="5" id="KW-0676">Redox-active center</keyword>
<proteinExistence type="predicted"/>
<accession>A0ABS2DQZ9</accession>
<dbReference type="EMBL" id="JACJJC010000005">
    <property type="protein sequence ID" value="MBM6703775.1"/>
    <property type="molecule type" value="Genomic_DNA"/>
</dbReference>
<sequence length="300" mass="32904">MDEIQKLLFSRANVRGETVALHGSLAQALEHQALPVAARRLAGEAAAAALLAAAALQFDGTVQLQIAGDGPVKLLVVEVRKDLSYRVTVRMRDNAGDIDPNATLADLVNKTGRGRCAFILDMTGRTRDQQPYQGVVPLAGATLAEALEAYFAQSEQVETVLRLAADDVAAGGVMLQKMPATGGQLPEDYDPEGWSRLRMFAETVKSEELLTLRPEDVNRRLFWEESPLVTFEANPVFRCTCTDERFENIVRSVGEAEIREILRAQGGKFTITCDFCGKEKTFDEVDVAAIFGRKTEEKDN</sequence>
<evidence type="ECO:0000256" key="5">
    <source>
        <dbReference type="ARBA" id="ARBA00023284"/>
    </source>
</evidence>
<dbReference type="Proteomes" id="UP000715095">
    <property type="component" value="Unassembled WGS sequence"/>
</dbReference>
<dbReference type="Pfam" id="PF01430">
    <property type="entry name" value="HSP33"/>
    <property type="match status" value="1"/>
</dbReference>
<name>A0ABS2DQZ9_9BURK</name>
<keyword evidence="3" id="KW-1015">Disulfide bond</keyword>
<evidence type="ECO:0000256" key="1">
    <source>
        <dbReference type="ARBA" id="ARBA00022490"/>
    </source>
</evidence>
<dbReference type="SUPFAM" id="SSF118352">
    <property type="entry name" value="HSP33 redox switch-like"/>
    <property type="match status" value="1"/>
</dbReference>
<gene>
    <name evidence="6" type="ORF">H6A60_04645</name>
</gene>
<keyword evidence="7" id="KW-1185">Reference proteome</keyword>
<keyword evidence="1" id="KW-0963">Cytoplasm</keyword>
<dbReference type="InterPro" id="IPR016154">
    <property type="entry name" value="Heat_shock_Hsp33_C"/>
</dbReference>
<dbReference type="PIRSF" id="PIRSF005261">
    <property type="entry name" value="Heat_shock_Hsp33"/>
    <property type="match status" value="1"/>
</dbReference>